<accession>A0ABP0F9S2</accession>
<keyword evidence="2" id="KW-1185">Reference proteome</keyword>
<evidence type="ECO:0000313" key="2">
    <source>
        <dbReference type="Proteomes" id="UP001642483"/>
    </source>
</evidence>
<comment type="caution">
    <text evidence="1">The sequence shown here is derived from an EMBL/GenBank/DDBJ whole genome shotgun (WGS) entry which is preliminary data.</text>
</comment>
<name>A0ABP0F9S2_CLALP</name>
<proteinExistence type="predicted"/>
<reference evidence="1 2" key="1">
    <citation type="submission" date="2024-02" db="EMBL/GenBank/DDBJ databases">
        <authorList>
            <person name="Daric V."/>
            <person name="Darras S."/>
        </authorList>
    </citation>
    <scope>NUCLEOTIDE SEQUENCE [LARGE SCALE GENOMIC DNA]</scope>
</reference>
<protein>
    <submittedName>
        <fullName evidence="1">Uncharacterized protein</fullName>
    </submittedName>
</protein>
<dbReference type="EMBL" id="CAWYQH010000035">
    <property type="protein sequence ID" value="CAK8676454.1"/>
    <property type="molecule type" value="Genomic_DNA"/>
</dbReference>
<gene>
    <name evidence="1" type="ORF">CVLEPA_LOCUS5925</name>
</gene>
<organism evidence="1 2">
    <name type="scientific">Clavelina lepadiformis</name>
    <name type="common">Light-bulb sea squirt</name>
    <name type="synonym">Ascidia lepadiformis</name>
    <dbReference type="NCBI Taxonomy" id="159417"/>
    <lineage>
        <taxon>Eukaryota</taxon>
        <taxon>Metazoa</taxon>
        <taxon>Chordata</taxon>
        <taxon>Tunicata</taxon>
        <taxon>Ascidiacea</taxon>
        <taxon>Aplousobranchia</taxon>
        <taxon>Clavelinidae</taxon>
        <taxon>Clavelina</taxon>
    </lineage>
</organism>
<evidence type="ECO:0000313" key="1">
    <source>
        <dbReference type="EMBL" id="CAK8676454.1"/>
    </source>
</evidence>
<sequence>MKTLSYKSIYFPKSKQLNRGQASPPFHEQPLNVVDSTVVSNASVVADKESQGSKYDERQRLEKKTAFGPKIGVLYFHNNPL</sequence>
<dbReference type="Proteomes" id="UP001642483">
    <property type="component" value="Unassembled WGS sequence"/>
</dbReference>